<dbReference type="EMBL" id="LUCH01002774">
    <property type="protein sequence ID" value="KAF5400999.1"/>
    <property type="molecule type" value="Genomic_DNA"/>
</dbReference>
<dbReference type="Gene3D" id="3.80.10.10">
    <property type="entry name" value="Ribonuclease Inhibitor"/>
    <property type="match status" value="2"/>
</dbReference>
<sequence length="711" mass="79127">GGINYCGVCTLKAVLPLLYLDSSKSAPPDRNLHDDTIKTPCDGSDPFQIRVFRIDRSTDPVLLTFPRSAVYADLLTAVQQYVLSNRSPDVGANSRSIDNARMEQHLSSLHVTDECVQLIVNTWPRQTLPHCSSLSPSSMAQSDLCLTWPLTDLGLSDGISLHVRHCARCPFQSNGELVENLQENPSDDPVQSGDLPMDHANTTDPRFPPGGEQLVPQPPGGIIPRSRLTIQENIRRAVSRLESEFERSTKKTDTELPQSSWFTPTRLTVLCLRRVFELITRYLDAVTSSRIGRNLPATMDALNCWVINTLSSVSWPEVLGQQLICELIQQCRFDVQSATILSNCVTSLDLSYYKLVTSELVFCLTSRWPHLNELHLNGLQTGQVSVEAISQLSTLRQLRSLSLNGITAVCDRNIGAIINLPNLRVLRVSQTRVTDAGWIQASRETTNDTHRPLFTLEASGLRAQLTHQGLKAIVILFPQLRRLNLAASNLYVTESTTKNVLNNLTHLDVSDCDQLECLPSCLIPPRSGYNPSQGLATVRIQHCTRLNLAVVLDQLQAQPIRCMDGLETLQCLDGPLLLRYCMNGFALEELHLRSMNFAWMTQSTNLITKIITALSSSKLKRLSLPQRPIQSPSSATDLSTVLIQLQQLHELQMLDLGGQVLDEPEFKAVEQVISCLPNINSLIIATLPHQFEQRLREVCPPGCSLRIQHLL</sequence>
<dbReference type="PANTHER" id="PTHR13318">
    <property type="entry name" value="PARTNER OF PAIRED, ISOFORM B-RELATED"/>
    <property type="match status" value="1"/>
</dbReference>
<evidence type="ECO:0000313" key="2">
    <source>
        <dbReference type="EMBL" id="KAF5400999.1"/>
    </source>
</evidence>
<dbReference type="OrthoDB" id="6271780at2759"/>
<comment type="caution">
    <text evidence="2">The sequence shown here is derived from an EMBL/GenBank/DDBJ whole genome shotgun (WGS) entry which is preliminary data.</text>
</comment>
<dbReference type="Proteomes" id="UP000748531">
    <property type="component" value="Unassembled WGS sequence"/>
</dbReference>
<proteinExistence type="predicted"/>
<feature type="non-terminal residue" evidence="2">
    <location>
        <position position="711"/>
    </location>
</feature>
<evidence type="ECO:0000313" key="3">
    <source>
        <dbReference type="Proteomes" id="UP000748531"/>
    </source>
</evidence>
<evidence type="ECO:0000256" key="1">
    <source>
        <dbReference type="SAM" id="MobiDB-lite"/>
    </source>
</evidence>
<feature type="region of interest" description="Disordered" evidence="1">
    <location>
        <begin position="180"/>
        <end position="199"/>
    </location>
</feature>
<dbReference type="InterPro" id="IPR032675">
    <property type="entry name" value="LRR_dom_sf"/>
</dbReference>
<dbReference type="GO" id="GO:0031146">
    <property type="term" value="P:SCF-dependent proteasomal ubiquitin-dependent protein catabolic process"/>
    <property type="evidence" value="ECO:0007669"/>
    <property type="project" value="TreeGrafter"/>
</dbReference>
<gene>
    <name evidence="2" type="ORF">PHET_05564</name>
</gene>
<protein>
    <submittedName>
        <fullName evidence="2">Uncharacterized protein</fullName>
    </submittedName>
</protein>
<reference evidence="2" key="1">
    <citation type="submission" date="2019-05" db="EMBL/GenBank/DDBJ databases">
        <title>Annotation for the trematode Paragonimus heterotremus.</title>
        <authorList>
            <person name="Choi Y.-J."/>
        </authorList>
    </citation>
    <scope>NUCLEOTIDE SEQUENCE</scope>
    <source>
        <strain evidence="2">LC</strain>
    </source>
</reference>
<dbReference type="AlphaFoldDB" id="A0A8J4TAL6"/>
<accession>A0A8J4TAL6</accession>
<dbReference type="GO" id="GO:0019005">
    <property type="term" value="C:SCF ubiquitin ligase complex"/>
    <property type="evidence" value="ECO:0007669"/>
    <property type="project" value="TreeGrafter"/>
</dbReference>
<dbReference type="SUPFAM" id="SSF52047">
    <property type="entry name" value="RNI-like"/>
    <property type="match status" value="2"/>
</dbReference>
<name>A0A8J4TAL6_9TREM</name>
<keyword evidence="3" id="KW-1185">Reference proteome</keyword>
<organism evidence="2 3">
    <name type="scientific">Paragonimus heterotremus</name>
    <dbReference type="NCBI Taxonomy" id="100268"/>
    <lineage>
        <taxon>Eukaryota</taxon>
        <taxon>Metazoa</taxon>
        <taxon>Spiralia</taxon>
        <taxon>Lophotrochozoa</taxon>
        <taxon>Platyhelminthes</taxon>
        <taxon>Trematoda</taxon>
        <taxon>Digenea</taxon>
        <taxon>Plagiorchiida</taxon>
        <taxon>Troglotremata</taxon>
        <taxon>Troglotrematidae</taxon>
        <taxon>Paragonimus</taxon>
    </lineage>
</organism>